<evidence type="ECO:0000313" key="1">
    <source>
        <dbReference type="EMBL" id="QUI21838.1"/>
    </source>
</evidence>
<dbReference type="KEGG" id="vpy:HZI73_05790"/>
<sequence length="385" mass="44698">MSNKSKITVKTLEEKNHSRFYFTVDLMDVVDDHAIEKIYKNLCQVINKNGLKIVYEKCFGNIEFKEKWMNLRNKTLAVYEIDMAPLLYVEGASVHNAPMSGIQIYAISDHAKMTLHYIHNGEGHLIGTEMASDDMRILHLLENTGFEGDKESEYKNILESFETTILKHHFACTDIVRTWIYLYDINSYYEIFNKARRDFFTKVGINYSADSNNLPASTCIEGFGQNQESCMHVYCIDKRHSHVSINRVYNTYQNEASGDDYIFKSTFSRGMVITYDDLVELQISGTASINQHGDTIYRNNPYKQITYTIENIENILESVKMNFSDLCHVTCFFKDQRYYAMYKSIIEEKNIDNLPCTCVVGHVCREDLLFEFDGIAVKKVRCKDK</sequence>
<proteinExistence type="predicted"/>
<accession>A0A8J8SG18</accession>
<dbReference type="InterPro" id="IPR006175">
    <property type="entry name" value="YjgF/YER057c/UK114"/>
</dbReference>
<keyword evidence="2" id="KW-1185">Reference proteome</keyword>
<gene>
    <name evidence="1" type="ORF">HZI73_05790</name>
</gene>
<dbReference type="RefSeq" id="WP_212697308.1">
    <property type="nucleotide sequence ID" value="NZ_CP058649.1"/>
</dbReference>
<dbReference type="SUPFAM" id="SSF55298">
    <property type="entry name" value="YjgF-like"/>
    <property type="match status" value="2"/>
</dbReference>
<dbReference type="Proteomes" id="UP000683246">
    <property type="component" value="Chromosome"/>
</dbReference>
<name>A0A8J8SG18_9FIRM</name>
<dbReference type="GO" id="GO:0019239">
    <property type="term" value="F:deaminase activity"/>
    <property type="evidence" value="ECO:0007669"/>
    <property type="project" value="TreeGrafter"/>
</dbReference>
<protein>
    <submittedName>
        <fullName evidence="1">Uncharacterized protein</fullName>
    </submittedName>
</protein>
<organism evidence="1 2">
    <name type="scientific">Vallitalea pronyensis</name>
    <dbReference type="NCBI Taxonomy" id="1348613"/>
    <lineage>
        <taxon>Bacteria</taxon>
        <taxon>Bacillati</taxon>
        <taxon>Bacillota</taxon>
        <taxon>Clostridia</taxon>
        <taxon>Lachnospirales</taxon>
        <taxon>Vallitaleaceae</taxon>
        <taxon>Vallitalea</taxon>
    </lineage>
</organism>
<dbReference type="Gene3D" id="3.30.1330.40">
    <property type="entry name" value="RutC-like"/>
    <property type="match status" value="2"/>
</dbReference>
<dbReference type="GO" id="GO:0005829">
    <property type="term" value="C:cytosol"/>
    <property type="evidence" value="ECO:0007669"/>
    <property type="project" value="TreeGrafter"/>
</dbReference>
<reference evidence="1" key="1">
    <citation type="submission" date="2020-07" db="EMBL/GenBank/DDBJ databases">
        <title>Vallitalea pronyensis genome.</title>
        <authorList>
            <person name="Postec A."/>
        </authorList>
    </citation>
    <scope>NUCLEOTIDE SEQUENCE</scope>
    <source>
        <strain evidence="1">FatNI3</strain>
    </source>
</reference>
<dbReference type="PANTHER" id="PTHR11803">
    <property type="entry name" value="2-IMINOBUTANOATE/2-IMINOPROPANOATE DEAMINASE RIDA"/>
    <property type="match status" value="1"/>
</dbReference>
<dbReference type="PANTHER" id="PTHR11803:SF39">
    <property type="entry name" value="2-IMINOBUTANOATE_2-IMINOPROPANOATE DEAMINASE"/>
    <property type="match status" value="1"/>
</dbReference>
<dbReference type="Pfam" id="PF01042">
    <property type="entry name" value="Ribonuc_L-PSP"/>
    <property type="match status" value="1"/>
</dbReference>
<evidence type="ECO:0000313" key="2">
    <source>
        <dbReference type="Proteomes" id="UP000683246"/>
    </source>
</evidence>
<dbReference type="AlphaFoldDB" id="A0A8J8SG18"/>
<dbReference type="EMBL" id="CP058649">
    <property type="protein sequence ID" value="QUI21838.1"/>
    <property type="molecule type" value="Genomic_DNA"/>
</dbReference>
<dbReference type="InterPro" id="IPR035959">
    <property type="entry name" value="RutC-like_sf"/>
</dbReference>